<name>A0A6A6NVW7_9PEZI</name>
<proteinExistence type="predicted"/>
<organism evidence="2 3">
    <name type="scientific">Lineolata rhizophorae</name>
    <dbReference type="NCBI Taxonomy" id="578093"/>
    <lineage>
        <taxon>Eukaryota</taxon>
        <taxon>Fungi</taxon>
        <taxon>Dikarya</taxon>
        <taxon>Ascomycota</taxon>
        <taxon>Pezizomycotina</taxon>
        <taxon>Dothideomycetes</taxon>
        <taxon>Dothideomycetes incertae sedis</taxon>
        <taxon>Lineolatales</taxon>
        <taxon>Lineolataceae</taxon>
        <taxon>Lineolata</taxon>
    </lineage>
</organism>
<feature type="compositionally biased region" description="Low complexity" evidence="1">
    <location>
        <begin position="137"/>
        <end position="167"/>
    </location>
</feature>
<dbReference type="PANTHER" id="PTHR15907">
    <property type="entry name" value="DUF614 FAMILY PROTEIN-RELATED"/>
    <property type="match status" value="1"/>
</dbReference>
<dbReference type="AlphaFoldDB" id="A0A6A6NVW7"/>
<gene>
    <name evidence="2" type="ORF">BDY21DRAFT_289419</name>
</gene>
<dbReference type="Proteomes" id="UP000799766">
    <property type="component" value="Unassembled WGS sequence"/>
</dbReference>
<reference evidence="2" key="1">
    <citation type="journal article" date="2020" name="Stud. Mycol.">
        <title>101 Dothideomycetes genomes: a test case for predicting lifestyles and emergence of pathogens.</title>
        <authorList>
            <person name="Haridas S."/>
            <person name="Albert R."/>
            <person name="Binder M."/>
            <person name="Bloem J."/>
            <person name="Labutti K."/>
            <person name="Salamov A."/>
            <person name="Andreopoulos B."/>
            <person name="Baker S."/>
            <person name="Barry K."/>
            <person name="Bills G."/>
            <person name="Bluhm B."/>
            <person name="Cannon C."/>
            <person name="Castanera R."/>
            <person name="Culley D."/>
            <person name="Daum C."/>
            <person name="Ezra D."/>
            <person name="Gonzalez J."/>
            <person name="Henrissat B."/>
            <person name="Kuo A."/>
            <person name="Liang C."/>
            <person name="Lipzen A."/>
            <person name="Lutzoni F."/>
            <person name="Magnuson J."/>
            <person name="Mondo S."/>
            <person name="Nolan M."/>
            <person name="Ohm R."/>
            <person name="Pangilinan J."/>
            <person name="Park H.-J."/>
            <person name="Ramirez L."/>
            <person name="Alfaro M."/>
            <person name="Sun H."/>
            <person name="Tritt A."/>
            <person name="Yoshinaga Y."/>
            <person name="Zwiers L.-H."/>
            <person name="Turgeon B."/>
            <person name="Goodwin S."/>
            <person name="Spatafora J."/>
            <person name="Crous P."/>
            <person name="Grigoriev I."/>
        </authorList>
    </citation>
    <scope>NUCLEOTIDE SEQUENCE</scope>
    <source>
        <strain evidence="2">ATCC 16933</strain>
    </source>
</reference>
<evidence type="ECO:0000313" key="3">
    <source>
        <dbReference type="Proteomes" id="UP000799766"/>
    </source>
</evidence>
<protein>
    <submittedName>
        <fullName evidence="2">PLAC8 family-domain-containing protein</fullName>
    </submittedName>
</protein>
<sequence length="181" mass="20175">MGEQEWHHSGVDCCSPFTTCLLSWCCPCIIYGRVHHRLRKSQSLDGYSCCNGSCTAHAALTFCGVGWILQLMQRGELRHRYQLEGNGCTDCLCAFCCNPCDLTQQDKEAKFRGAPGGGDHSKEVVAEQPAATGGMTYQAPQQQPQLQPQYGEPQQQFGYQPYAQQSQPQLMHSPYQQSPHQ</sequence>
<evidence type="ECO:0000313" key="2">
    <source>
        <dbReference type="EMBL" id="KAF2455708.1"/>
    </source>
</evidence>
<feature type="region of interest" description="Disordered" evidence="1">
    <location>
        <begin position="111"/>
        <end position="181"/>
    </location>
</feature>
<dbReference type="NCBIfam" id="TIGR01571">
    <property type="entry name" value="A_thal_Cys_rich"/>
    <property type="match status" value="1"/>
</dbReference>
<dbReference type="Pfam" id="PF04749">
    <property type="entry name" value="PLAC8"/>
    <property type="match status" value="1"/>
</dbReference>
<dbReference type="OrthoDB" id="1045822at2759"/>
<keyword evidence="3" id="KW-1185">Reference proteome</keyword>
<evidence type="ECO:0000256" key="1">
    <source>
        <dbReference type="SAM" id="MobiDB-lite"/>
    </source>
</evidence>
<dbReference type="InterPro" id="IPR006461">
    <property type="entry name" value="PLAC_motif_containing"/>
</dbReference>
<accession>A0A6A6NVW7</accession>
<feature type="compositionally biased region" description="Polar residues" evidence="1">
    <location>
        <begin position="168"/>
        <end position="181"/>
    </location>
</feature>
<dbReference type="EMBL" id="MU001686">
    <property type="protein sequence ID" value="KAF2455708.1"/>
    <property type="molecule type" value="Genomic_DNA"/>
</dbReference>